<keyword evidence="20" id="KW-0812">Transmembrane</keyword>
<gene>
    <name evidence="21" type="ORF">H4R34_005900</name>
</gene>
<feature type="transmembrane region" description="Helical" evidence="20">
    <location>
        <begin position="137"/>
        <end position="156"/>
    </location>
</feature>
<evidence type="ECO:0000256" key="16">
    <source>
        <dbReference type="ARBA" id="ARBA00045018"/>
    </source>
</evidence>
<evidence type="ECO:0000256" key="1">
    <source>
        <dbReference type="ARBA" id="ARBA00004141"/>
    </source>
</evidence>
<dbReference type="PANTHER" id="PTHR23512">
    <property type="entry name" value="MAJOR FACILITATOR SUPERFAMILY DOMAIN-CONTAINING PROTEIN 1"/>
    <property type="match status" value="1"/>
</dbReference>
<dbReference type="GO" id="GO:0016020">
    <property type="term" value="C:membrane"/>
    <property type="evidence" value="ECO:0007669"/>
    <property type="project" value="UniProtKB-SubCell"/>
</dbReference>
<dbReference type="SUPFAM" id="SSF103473">
    <property type="entry name" value="MFS general substrate transporter"/>
    <property type="match status" value="1"/>
</dbReference>
<dbReference type="InterPro" id="IPR052187">
    <property type="entry name" value="MFSD1"/>
</dbReference>
<proteinExistence type="predicted"/>
<dbReference type="EMBL" id="JANBQB010001568">
    <property type="protein sequence ID" value="KAJ1970942.1"/>
    <property type="molecule type" value="Genomic_DNA"/>
</dbReference>
<evidence type="ECO:0000256" key="4">
    <source>
        <dbReference type="ARBA" id="ARBA00044881"/>
    </source>
</evidence>
<feature type="transmembrane region" description="Helical" evidence="20">
    <location>
        <begin position="16"/>
        <end position="38"/>
    </location>
</feature>
<keyword evidence="20" id="KW-0472">Membrane</keyword>
<evidence type="ECO:0000256" key="12">
    <source>
        <dbReference type="ARBA" id="ARBA00044912"/>
    </source>
</evidence>
<comment type="catalytic activity">
    <reaction evidence="12">
        <text>L-histidyl-L-alpha-amino acid(out) = L-histidyl-L-alpha-amino acid(in)</text>
        <dbReference type="Rhea" id="RHEA:79379"/>
        <dbReference type="ChEBI" id="CHEBI:229964"/>
    </reaction>
</comment>
<comment type="catalytic activity">
    <reaction evidence="11">
        <text>L-arginyl-glycine(out) = L-arginyl-glycine(in)</text>
        <dbReference type="Rhea" id="RHEA:79391"/>
        <dbReference type="ChEBI" id="CHEBI:229955"/>
    </reaction>
</comment>
<organism evidence="21 22">
    <name type="scientific">Dimargaris verticillata</name>
    <dbReference type="NCBI Taxonomy" id="2761393"/>
    <lineage>
        <taxon>Eukaryota</taxon>
        <taxon>Fungi</taxon>
        <taxon>Fungi incertae sedis</taxon>
        <taxon>Zoopagomycota</taxon>
        <taxon>Kickxellomycotina</taxon>
        <taxon>Dimargaritomycetes</taxon>
        <taxon>Dimargaritales</taxon>
        <taxon>Dimargaritaceae</taxon>
        <taxon>Dimargaris</taxon>
    </lineage>
</organism>
<evidence type="ECO:0000256" key="10">
    <source>
        <dbReference type="ARBA" id="ARBA00044900"/>
    </source>
</evidence>
<keyword evidence="20" id="KW-1133">Transmembrane helix</keyword>
<feature type="transmembrane region" description="Helical" evidence="20">
    <location>
        <begin position="65"/>
        <end position="89"/>
    </location>
</feature>
<comment type="catalytic activity">
    <reaction evidence="7">
        <text>L-alpha-aminoacyl-L-lysine(out) = L-alpha-aminoacyl-L-lysine(in)</text>
        <dbReference type="Rhea" id="RHEA:79383"/>
        <dbReference type="ChEBI" id="CHEBI:229966"/>
    </reaction>
</comment>
<evidence type="ECO:0000256" key="3">
    <source>
        <dbReference type="ARBA" id="ARBA00044878"/>
    </source>
</evidence>
<comment type="catalytic activity">
    <reaction evidence="4">
        <text>L-alpha-aminoacyl-L-arginine(out) = L-alpha-aminoacyl-L-arginine(in)</text>
        <dbReference type="Rhea" id="RHEA:79367"/>
        <dbReference type="ChEBI" id="CHEBI:229968"/>
    </reaction>
</comment>
<dbReference type="OrthoDB" id="424834at2759"/>
<evidence type="ECO:0000256" key="8">
    <source>
        <dbReference type="ARBA" id="ARBA00044898"/>
    </source>
</evidence>
<evidence type="ECO:0000256" key="15">
    <source>
        <dbReference type="ARBA" id="ARBA00044985"/>
    </source>
</evidence>
<evidence type="ECO:0000313" key="21">
    <source>
        <dbReference type="EMBL" id="KAJ1970942.1"/>
    </source>
</evidence>
<dbReference type="GO" id="GO:0022857">
    <property type="term" value="F:transmembrane transporter activity"/>
    <property type="evidence" value="ECO:0007669"/>
    <property type="project" value="InterPro"/>
</dbReference>
<comment type="catalytic activity">
    <reaction evidence="13">
        <text>L-alanyl-L-lysine(out) = L-alanyl-L-lysine(in)</text>
        <dbReference type="Rhea" id="RHEA:79415"/>
        <dbReference type="ChEBI" id="CHEBI:192470"/>
    </reaction>
</comment>
<evidence type="ECO:0000256" key="14">
    <source>
        <dbReference type="ARBA" id="ARBA00044924"/>
    </source>
</evidence>
<evidence type="ECO:0000256" key="19">
    <source>
        <dbReference type="SAM" id="MobiDB-lite"/>
    </source>
</evidence>
<dbReference type="AlphaFoldDB" id="A0A9W8E5Q4"/>
<evidence type="ECO:0000256" key="7">
    <source>
        <dbReference type="ARBA" id="ARBA00044893"/>
    </source>
</evidence>
<comment type="catalytic activity">
    <reaction evidence="2">
        <text>L-lysyl-L-alanine(out) = L-lysyl-L-alanine(in)</text>
        <dbReference type="Rhea" id="RHEA:79399"/>
        <dbReference type="ChEBI" id="CHEBI:229954"/>
    </reaction>
</comment>
<sequence length="451" mass="50001">MGTTIPIAEATGFYGYAFWASAAICFCSWLINLVYVSLMRRLDQQMSRAELSKLRQKNTFRLRHVLILPTVYWLIVTQSFVLGSGWTTFLHISSELVKLRFHLEDAWAAWYASVSQFLPVFLVPFLGLLIDRRGHRATALLVAGILFVISVLLLGFTQLFPVIGMFIFSISLSIGPIAAVSSIPLTLPLSTVGSGLGIYKSAQNIGNTIVDIIIGQLQDLGQEGPSLAHPLSAASEMPSVVSVSPKRSHGYDHVMVFFVGWGCVSILVSGFLYLVDRRGWDRLLQLGDKQRLRWIKRHTNIFCHYQATGANVNASAASLLPPSPLPSPQFEPASPSAQASNWPLRGNCFDDTCATEQRPQAVVDIEECVGRRCDQCPECNRAHVASAYSAYAGPIMAQAYRSQNAVLPHSWRSFATLFHSRSQGVGGQHQRHREHKRDGKRKLASRRMSLM</sequence>
<evidence type="ECO:0000256" key="5">
    <source>
        <dbReference type="ARBA" id="ARBA00044884"/>
    </source>
</evidence>
<evidence type="ECO:0000256" key="11">
    <source>
        <dbReference type="ARBA" id="ARBA00044903"/>
    </source>
</evidence>
<comment type="caution">
    <text evidence="21">The sequence shown here is derived from an EMBL/GenBank/DDBJ whole genome shotgun (WGS) entry which is preliminary data.</text>
</comment>
<comment type="subunit">
    <text evidence="18">Homodimer. Interacts with lysosomal protein GLMP (via lumenal domain); the interaction starts while both proteins are still in the endoplasmic reticulum and is required for stabilization of MFSD1 in lysosomes but has no direct effect on its targeting to lysosomes or transporter activity.</text>
</comment>
<evidence type="ECO:0000256" key="9">
    <source>
        <dbReference type="ARBA" id="ARBA00044899"/>
    </source>
</evidence>
<comment type="catalytic activity">
    <reaction evidence="5">
        <text>L-alpha-aminoacyl-L-histidine(out) = L-alpha-aminoacyl-L-histidine(in)</text>
        <dbReference type="Rhea" id="RHEA:79375"/>
        <dbReference type="ChEBI" id="CHEBI:229967"/>
    </reaction>
</comment>
<comment type="catalytic activity">
    <reaction evidence="6">
        <text>L-lysyl-L-alpha-amino acid(out) = L-lysyl-L-alpha-amino acid(in)</text>
        <dbReference type="Rhea" id="RHEA:79387"/>
        <dbReference type="ChEBI" id="CHEBI:229965"/>
    </reaction>
</comment>
<evidence type="ECO:0000256" key="18">
    <source>
        <dbReference type="ARBA" id="ARBA00046376"/>
    </source>
</evidence>
<feature type="compositionally biased region" description="Basic residues" evidence="19">
    <location>
        <begin position="429"/>
        <end position="445"/>
    </location>
</feature>
<protein>
    <recommendedName>
        <fullName evidence="15">Lysosomal dipeptide transporter MFSD1</fullName>
    </recommendedName>
    <alternativeName>
        <fullName evidence="16">Major facilitator superfamily domain-containing protein 1</fullName>
    </alternativeName>
</protein>
<dbReference type="Gene3D" id="1.20.1250.20">
    <property type="entry name" value="MFS general substrate transporter like domains"/>
    <property type="match status" value="1"/>
</dbReference>
<comment type="catalytic activity">
    <reaction evidence="3">
        <text>L-histidyl-glycine(out) = L-histidyl-glycine(in)</text>
        <dbReference type="Rhea" id="RHEA:79395"/>
        <dbReference type="ChEBI" id="CHEBI:229957"/>
    </reaction>
</comment>
<feature type="non-terminal residue" evidence="21">
    <location>
        <position position="451"/>
    </location>
</feature>
<name>A0A9W8E5Q4_9FUNG</name>
<feature type="region of interest" description="Disordered" evidence="19">
    <location>
        <begin position="422"/>
        <end position="451"/>
    </location>
</feature>
<dbReference type="Proteomes" id="UP001151582">
    <property type="component" value="Unassembled WGS sequence"/>
</dbReference>
<evidence type="ECO:0000313" key="22">
    <source>
        <dbReference type="Proteomes" id="UP001151582"/>
    </source>
</evidence>
<comment type="catalytic activity">
    <reaction evidence="10">
        <text>L-lysyl-L-lysine(out) = L-lysyl-L-lysine(in)</text>
        <dbReference type="Rhea" id="RHEA:79403"/>
        <dbReference type="ChEBI" id="CHEBI:229956"/>
    </reaction>
</comment>
<reference evidence="21" key="1">
    <citation type="submission" date="2022-07" db="EMBL/GenBank/DDBJ databases">
        <title>Phylogenomic reconstructions and comparative analyses of Kickxellomycotina fungi.</title>
        <authorList>
            <person name="Reynolds N.K."/>
            <person name="Stajich J.E."/>
            <person name="Barry K."/>
            <person name="Grigoriev I.V."/>
            <person name="Crous P."/>
            <person name="Smith M.E."/>
        </authorList>
    </citation>
    <scope>NUCLEOTIDE SEQUENCE</scope>
    <source>
        <strain evidence="21">RSA 567</strain>
    </source>
</reference>
<evidence type="ECO:0000256" key="17">
    <source>
        <dbReference type="ARBA" id="ARBA00045709"/>
    </source>
</evidence>
<evidence type="ECO:0000256" key="20">
    <source>
        <dbReference type="SAM" id="Phobius"/>
    </source>
</evidence>
<dbReference type="Pfam" id="PF07690">
    <property type="entry name" value="MFS_1"/>
    <property type="match status" value="1"/>
</dbReference>
<comment type="catalytic activity">
    <reaction evidence="14">
        <text>L-lysyl-glycine(out) = L-lysyl-glycine(in)</text>
        <dbReference type="Rhea" id="RHEA:79407"/>
        <dbReference type="ChEBI" id="CHEBI:191202"/>
    </reaction>
</comment>
<evidence type="ECO:0000256" key="13">
    <source>
        <dbReference type="ARBA" id="ARBA00044919"/>
    </source>
</evidence>
<dbReference type="PANTHER" id="PTHR23512:SF12">
    <property type="entry name" value="TRANSPORTER, PUTATIVE (AFU_ORTHOLOGUE AFUA_4G00260)-RELATED"/>
    <property type="match status" value="1"/>
</dbReference>
<dbReference type="InterPro" id="IPR011701">
    <property type="entry name" value="MFS"/>
</dbReference>
<dbReference type="InterPro" id="IPR036259">
    <property type="entry name" value="MFS_trans_sf"/>
</dbReference>
<evidence type="ECO:0000256" key="2">
    <source>
        <dbReference type="ARBA" id="ARBA00044876"/>
    </source>
</evidence>
<accession>A0A9W8E5Q4</accession>
<comment type="catalytic activity">
    <reaction evidence="9">
        <text>L-arginyl-L-alpha-amino acid(out) = L-arginyl-L-alpha-amino acid(in)</text>
        <dbReference type="Rhea" id="RHEA:79371"/>
        <dbReference type="ChEBI" id="CHEBI:84315"/>
    </reaction>
</comment>
<comment type="function">
    <text evidence="17">Lysosomal dipeptide uniporter that selectively exports lysine, arginine or histidine-containing dipeptides with a net positive charge from the lysosome lumen into the cytosol. Could play a role in a specific type of protein O-glycosylation indirectly regulating macrophages migration and tissue invasion. Also essential for liver homeostasis.</text>
</comment>
<feature type="transmembrane region" description="Helical" evidence="20">
    <location>
        <begin position="109"/>
        <end position="130"/>
    </location>
</feature>
<comment type="catalytic activity">
    <reaction evidence="8">
        <text>L-aspartyl-L-lysine(out) = L-aspartyl-L-lysine(in)</text>
        <dbReference type="Rhea" id="RHEA:79411"/>
        <dbReference type="ChEBI" id="CHEBI:229953"/>
    </reaction>
</comment>
<feature type="transmembrane region" description="Helical" evidence="20">
    <location>
        <begin position="254"/>
        <end position="275"/>
    </location>
</feature>
<comment type="subcellular location">
    <subcellularLocation>
        <location evidence="1">Membrane</location>
        <topology evidence="1">Multi-pass membrane protein</topology>
    </subcellularLocation>
</comment>
<keyword evidence="22" id="KW-1185">Reference proteome</keyword>
<evidence type="ECO:0000256" key="6">
    <source>
        <dbReference type="ARBA" id="ARBA00044891"/>
    </source>
</evidence>